<dbReference type="EMBL" id="UOEI01000468">
    <property type="protein sequence ID" value="VAW06364.1"/>
    <property type="molecule type" value="Genomic_DNA"/>
</dbReference>
<name>A0A3B0TC11_9ZZZZ</name>
<feature type="non-terminal residue" evidence="1">
    <location>
        <position position="46"/>
    </location>
</feature>
<dbReference type="Gene3D" id="3.40.630.30">
    <property type="match status" value="1"/>
</dbReference>
<evidence type="ECO:0000313" key="1">
    <source>
        <dbReference type="EMBL" id="VAW06364.1"/>
    </source>
</evidence>
<proteinExistence type="predicted"/>
<accession>A0A3B0TC11</accession>
<dbReference type="AlphaFoldDB" id="A0A3B0TC11"/>
<sequence>MAKITVPTTISDPPAAYPAEWEQDAVLKDGGTVRIRPIVPDDTDAL</sequence>
<gene>
    <name evidence="1" type="ORF">MNBD_ACTINO01-293</name>
</gene>
<reference evidence="1" key="1">
    <citation type="submission" date="2018-06" db="EMBL/GenBank/DDBJ databases">
        <authorList>
            <person name="Zhirakovskaya E."/>
        </authorList>
    </citation>
    <scope>NUCLEOTIDE SEQUENCE</scope>
</reference>
<organism evidence="1">
    <name type="scientific">hydrothermal vent metagenome</name>
    <dbReference type="NCBI Taxonomy" id="652676"/>
    <lineage>
        <taxon>unclassified sequences</taxon>
        <taxon>metagenomes</taxon>
        <taxon>ecological metagenomes</taxon>
    </lineage>
</organism>
<evidence type="ECO:0008006" key="2">
    <source>
        <dbReference type="Google" id="ProtNLM"/>
    </source>
</evidence>
<protein>
    <recommendedName>
        <fullName evidence="2">GNAT family N-acetyltransferase</fullName>
    </recommendedName>
</protein>